<gene>
    <name evidence="3" type="ORF">Ga0061063_1817</name>
</gene>
<accession>A0A0K6GXZ8</accession>
<keyword evidence="1" id="KW-0732">Signal</keyword>
<dbReference type="RefSeq" id="WP_054285202.1">
    <property type="nucleotide sequence ID" value="NZ_CYHA01000003.1"/>
</dbReference>
<proteinExistence type="predicted"/>
<dbReference type="Proteomes" id="UP000243535">
    <property type="component" value="Unassembled WGS sequence"/>
</dbReference>
<dbReference type="AlphaFoldDB" id="A0A0K6GXZ8"/>
<evidence type="ECO:0000313" key="3">
    <source>
        <dbReference type="EMBL" id="CUA83586.1"/>
    </source>
</evidence>
<feature type="chain" id="PRO_5005503785" evidence="1">
    <location>
        <begin position="20"/>
        <end position="169"/>
    </location>
</feature>
<name>A0A0K6GXZ8_9NEIS</name>
<dbReference type="InterPro" id="IPR014861">
    <property type="entry name" value="CNP1-like_dom"/>
</dbReference>
<dbReference type="STRING" id="375574.GCA_001418035_01609"/>
<evidence type="ECO:0000259" key="2">
    <source>
        <dbReference type="Pfam" id="PF08750"/>
    </source>
</evidence>
<sequence length="169" mass="18739">MKKFLLAVMAVLATAPAFAAKKHDNSPKYWVEDDDQKVWTEESYTLPGYPSTALWRPVAVGGSYTNKLFVDETTLGVGSDAALRMITRVVSPSGVENLAVEGLNCKLKTYRTYAFGDAAGKKWMASFNEDWRAIAYDDKVRRALFAAFCDEYLPPSGREQAVKLLRGAN</sequence>
<feature type="domain" description="CNP1-like uncharacterised" evidence="2">
    <location>
        <begin position="35"/>
        <end position="166"/>
    </location>
</feature>
<dbReference type="Pfam" id="PF08750">
    <property type="entry name" value="CNP1"/>
    <property type="match status" value="1"/>
</dbReference>
<dbReference type="EMBL" id="CYHA01000003">
    <property type="protein sequence ID" value="CUA83586.1"/>
    <property type="molecule type" value="Genomic_DNA"/>
</dbReference>
<dbReference type="OrthoDB" id="8612340at2"/>
<organism evidence="3 4">
    <name type="scientific">Gulbenkiania indica</name>
    <dbReference type="NCBI Taxonomy" id="375574"/>
    <lineage>
        <taxon>Bacteria</taxon>
        <taxon>Pseudomonadati</taxon>
        <taxon>Pseudomonadota</taxon>
        <taxon>Betaproteobacteria</taxon>
        <taxon>Neisseriales</taxon>
        <taxon>Chromobacteriaceae</taxon>
        <taxon>Gulbenkiania</taxon>
    </lineage>
</organism>
<protein>
    <submittedName>
        <fullName evidence="3">CNP1-like family</fullName>
    </submittedName>
</protein>
<reference evidence="4" key="1">
    <citation type="submission" date="2015-08" db="EMBL/GenBank/DDBJ databases">
        <authorList>
            <person name="Varghese N."/>
        </authorList>
    </citation>
    <scope>NUCLEOTIDE SEQUENCE [LARGE SCALE GENOMIC DNA]</scope>
    <source>
        <strain evidence="4">DSM 17901</strain>
    </source>
</reference>
<feature type="signal peptide" evidence="1">
    <location>
        <begin position="1"/>
        <end position="19"/>
    </location>
</feature>
<keyword evidence="4" id="KW-1185">Reference proteome</keyword>
<evidence type="ECO:0000313" key="4">
    <source>
        <dbReference type="Proteomes" id="UP000243535"/>
    </source>
</evidence>
<evidence type="ECO:0000256" key="1">
    <source>
        <dbReference type="SAM" id="SignalP"/>
    </source>
</evidence>